<evidence type="ECO:0000256" key="1">
    <source>
        <dbReference type="SAM" id="MobiDB-lite"/>
    </source>
</evidence>
<evidence type="ECO:0000313" key="3">
    <source>
        <dbReference type="Proteomes" id="UP000192491"/>
    </source>
</evidence>
<feature type="region of interest" description="Disordered" evidence="1">
    <location>
        <begin position="1"/>
        <end position="37"/>
    </location>
</feature>
<name>A0A1Y1QYW3_9GAMM</name>
<protein>
    <submittedName>
        <fullName evidence="2">Uncharacterized protein</fullName>
    </submittedName>
</protein>
<reference evidence="2 3" key="1">
    <citation type="submission" date="2017-01" db="EMBL/GenBank/DDBJ databases">
        <title>Novel large sulfur bacteria in the metagenomes of groundwater-fed chemosynthetic microbial mats in the Lake Huron basin.</title>
        <authorList>
            <person name="Sharrar A.M."/>
            <person name="Flood B.E."/>
            <person name="Bailey J.V."/>
            <person name="Jones D.S."/>
            <person name="Biddanda B."/>
            <person name="Ruberg S.A."/>
            <person name="Marcus D.N."/>
            <person name="Dick G.J."/>
        </authorList>
    </citation>
    <scope>NUCLEOTIDE SEQUENCE [LARGE SCALE GENOMIC DNA]</scope>
    <source>
        <strain evidence="2">A8</strain>
    </source>
</reference>
<sequence length="128" mass="12812">MPINMNGGAQAHAQNHAQGDRVPPPWERLENSPYVDFLSNQGVSGGKGLPNFPYQGFQALMDNPASQKNPEMPGMPGIIARLLEEVGNSEDNGGGNGEPIGGGGTTGGGGAGGSTGAGGGAQDNTDLP</sequence>
<dbReference type="EMBL" id="MTEJ01000004">
    <property type="protein sequence ID" value="OQX16472.1"/>
    <property type="molecule type" value="Genomic_DNA"/>
</dbReference>
<gene>
    <name evidence="2" type="ORF">BWK73_03480</name>
</gene>
<feature type="region of interest" description="Disordered" evidence="1">
    <location>
        <begin position="85"/>
        <end position="128"/>
    </location>
</feature>
<comment type="caution">
    <text evidence="2">The sequence shown here is derived from an EMBL/GenBank/DDBJ whole genome shotgun (WGS) entry which is preliminary data.</text>
</comment>
<dbReference type="Proteomes" id="UP000192491">
    <property type="component" value="Unassembled WGS sequence"/>
</dbReference>
<accession>A0A1Y1QYW3</accession>
<evidence type="ECO:0000313" key="2">
    <source>
        <dbReference type="EMBL" id="OQX16472.1"/>
    </source>
</evidence>
<dbReference type="AlphaFoldDB" id="A0A1Y1QYW3"/>
<feature type="compositionally biased region" description="Low complexity" evidence="1">
    <location>
        <begin position="1"/>
        <end position="17"/>
    </location>
</feature>
<proteinExistence type="predicted"/>
<feature type="compositionally biased region" description="Gly residues" evidence="1">
    <location>
        <begin position="92"/>
        <end position="121"/>
    </location>
</feature>
<organism evidence="2 3">
    <name type="scientific">Thiothrix lacustris</name>
    <dbReference type="NCBI Taxonomy" id="525917"/>
    <lineage>
        <taxon>Bacteria</taxon>
        <taxon>Pseudomonadati</taxon>
        <taxon>Pseudomonadota</taxon>
        <taxon>Gammaproteobacteria</taxon>
        <taxon>Thiotrichales</taxon>
        <taxon>Thiotrichaceae</taxon>
        <taxon>Thiothrix</taxon>
    </lineage>
</organism>